<reference evidence="1" key="1">
    <citation type="submission" date="2021-02" db="EMBL/GenBank/DDBJ databases">
        <authorList>
            <person name="Dougan E. K."/>
            <person name="Rhodes N."/>
            <person name="Thang M."/>
            <person name="Chan C."/>
        </authorList>
    </citation>
    <scope>NUCLEOTIDE SEQUENCE</scope>
</reference>
<keyword evidence="2" id="KW-1185">Reference proteome</keyword>
<comment type="caution">
    <text evidence="1">The sequence shown here is derived from an EMBL/GenBank/DDBJ whole genome shotgun (WGS) entry which is preliminary data.</text>
</comment>
<dbReference type="EMBL" id="CAJNNV010006992">
    <property type="protein sequence ID" value="CAE8594367.1"/>
    <property type="molecule type" value="Genomic_DNA"/>
</dbReference>
<accession>A0A813E651</accession>
<gene>
    <name evidence="1" type="ORF">PGLA1383_LOCUS12923</name>
</gene>
<evidence type="ECO:0000313" key="2">
    <source>
        <dbReference type="Proteomes" id="UP000654075"/>
    </source>
</evidence>
<dbReference type="Proteomes" id="UP000654075">
    <property type="component" value="Unassembled WGS sequence"/>
</dbReference>
<protein>
    <submittedName>
        <fullName evidence="1">Uncharacterized protein</fullName>
    </submittedName>
</protein>
<name>A0A813E651_POLGL</name>
<organism evidence="1 2">
    <name type="scientific">Polarella glacialis</name>
    <name type="common">Dinoflagellate</name>
    <dbReference type="NCBI Taxonomy" id="89957"/>
    <lineage>
        <taxon>Eukaryota</taxon>
        <taxon>Sar</taxon>
        <taxon>Alveolata</taxon>
        <taxon>Dinophyceae</taxon>
        <taxon>Suessiales</taxon>
        <taxon>Suessiaceae</taxon>
        <taxon>Polarella</taxon>
    </lineage>
</organism>
<proteinExistence type="predicted"/>
<evidence type="ECO:0000313" key="1">
    <source>
        <dbReference type="EMBL" id="CAE8594367.1"/>
    </source>
</evidence>
<dbReference type="AlphaFoldDB" id="A0A813E651"/>
<sequence>MSTFAPPPALTGTVPTTSLSRLTTKAVNALADTVGRPLWFALAGPIFLRRLEMKHEPAPLMTVCKPLQPQLVILWKPAQQLHSALSWCPKRHNHRSWYCLGANSHTLKGGPHTKS</sequence>